<dbReference type="Proteomes" id="UP000182715">
    <property type="component" value="Unassembled WGS sequence"/>
</dbReference>
<evidence type="ECO:0000313" key="1">
    <source>
        <dbReference type="EMBL" id="CRZ00419.1"/>
    </source>
</evidence>
<reference evidence="1 2" key="1">
    <citation type="submission" date="2014-11" db="EMBL/GenBank/DDBJ databases">
        <authorList>
            <person name="Diene M.Seydina."/>
        </authorList>
    </citation>
    <scope>NUCLEOTIDE SEQUENCE [LARGE SCALE GENOMIC DNA]</scope>
    <source>
        <strain evidence="1 2">Neisseria meningitidis CHUV</strain>
    </source>
</reference>
<protein>
    <submittedName>
        <fullName evidence="1">Uncharacterized protein</fullName>
    </submittedName>
</protein>
<accession>A0A0H5QEQ4</accession>
<evidence type="ECO:0000313" key="2">
    <source>
        <dbReference type="Proteomes" id="UP000182715"/>
    </source>
</evidence>
<name>A0A0H5QEQ4_NEIMI</name>
<sequence>MRPEFIKNGSNSKNRIPACAGMTRLKFQNLFEIPKIQKTKFPPAWE</sequence>
<organism evidence="1 2">
    <name type="scientific">Neisseria meningitidis serogroup B</name>
    <dbReference type="NCBI Taxonomy" id="491"/>
    <lineage>
        <taxon>Bacteria</taxon>
        <taxon>Pseudomonadati</taxon>
        <taxon>Pseudomonadota</taxon>
        <taxon>Betaproteobacteria</taxon>
        <taxon>Neisseriales</taxon>
        <taxon>Neisseriaceae</taxon>
        <taxon>Neisseria</taxon>
    </lineage>
</organism>
<proteinExistence type="predicted"/>
<dbReference type="EMBL" id="CVTF01000141">
    <property type="protein sequence ID" value="CRZ00419.1"/>
    <property type="molecule type" value="Genomic_DNA"/>
</dbReference>
<dbReference type="AlphaFoldDB" id="A0A0H5QEQ4"/>